<keyword evidence="3" id="KW-0472">Membrane</keyword>
<dbReference type="RefSeq" id="WP_155612084.1">
    <property type="nucleotide sequence ID" value="NZ_WNZW01000007.1"/>
</dbReference>
<evidence type="ECO:0000256" key="1">
    <source>
        <dbReference type="ARBA" id="ARBA00022475"/>
    </source>
</evidence>
<organism evidence="6 7">
    <name type="scientific">Paenibacillus woosongensis</name>
    <dbReference type="NCBI Taxonomy" id="307580"/>
    <lineage>
        <taxon>Bacteria</taxon>
        <taxon>Bacillati</taxon>
        <taxon>Bacillota</taxon>
        <taxon>Bacilli</taxon>
        <taxon>Bacillales</taxon>
        <taxon>Paenibacillaceae</taxon>
        <taxon>Paenibacillus</taxon>
    </lineage>
</organism>
<keyword evidence="5" id="KW-0449">Lipoprotein</keyword>
<keyword evidence="1" id="KW-1003">Cell membrane</keyword>
<name>A0A7X3CNV8_9BACL</name>
<dbReference type="OrthoDB" id="9787283at2"/>
<evidence type="ECO:0000256" key="2">
    <source>
        <dbReference type="ARBA" id="ARBA00022729"/>
    </source>
</evidence>
<accession>A0A7X3CNV8</accession>
<evidence type="ECO:0000256" key="4">
    <source>
        <dbReference type="ARBA" id="ARBA00023139"/>
    </source>
</evidence>
<dbReference type="Gene3D" id="3.40.190.10">
    <property type="entry name" value="Periplasmic binding protein-like II"/>
    <property type="match status" value="2"/>
</dbReference>
<comment type="caution">
    <text evidence="6">The sequence shown here is derived from an EMBL/GenBank/DDBJ whole genome shotgun (WGS) entry which is preliminary data.</text>
</comment>
<dbReference type="EMBL" id="WNZW01000007">
    <property type="protein sequence ID" value="MUG46705.1"/>
    <property type="molecule type" value="Genomic_DNA"/>
</dbReference>
<dbReference type="SUPFAM" id="SSF53850">
    <property type="entry name" value="Periplasmic binding protein-like II"/>
    <property type="match status" value="1"/>
</dbReference>
<dbReference type="Proteomes" id="UP000447876">
    <property type="component" value="Unassembled WGS sequence"/>
</dbReference>
<keyword evidence="2" id="KW-0732">Signal</keyword>
<proteinExistence type="predicted"/>
<evidence type="ECO:0000256" key="3">
    <source>
        <dbReference type="ARBA" id="ARBA00023136"/>
    </source>
</evidence>
<dbReference type="PANTHER" id="PTHR43649">
    <property type="entry name" value="ARABINOSE-BINDING PROTEIN-RELATED"/>
    <property type="match status" value="1"/>
</dbReference>
<dbReference type="Pfam" id="PF01547">
    <property type="entry name" value="SBP_bac_1"/>
    <property type="match status" value="1"/>
</dbReference>
<dbReference type="InterPro" id="IPR050490">
    <property type="entry name" value="Bact_solute-bd_prot1"/>
</dbReference>
<gene>
    <name evidence="6" type="ORF">GNP95_17090</name>
</gene>
<dbReference type="AlphaFoldDB" id="A0A7X3CNV8"/>
<sequence>MKKIWFVPVILLILIAMYELYQHGQWTQSNAPSESRNQPETLTTVFSLRPSLSFKNGENIEDNIHTRSVREKLGIDLQYLWTTPDSTFSTKLKLHLLNKQEMPDIVPVRTDVVHQMIDSGQFMAVDDLFEQYASPVWKKAMNENPSVWYPYERQGEHYAIPILDYDYNSDPMMWIREDWLEKVGLSPPTTLPELEKVLEAFTHQDPDGNGKDDTYGLAVSLGNTISTWMADISWVFGMYGCLPEQWNFCEAQNQLEFGSIQTSAKQGLIKLREWREAGYFPNEALWQDEESAARLFSQEKAGIVIGPHWMRFWPLNVLTEKNPQAKFIAIPLPKGPDGKSYHRASQPRNGAVLINKNIRNPQAFFRYMNDLYETQGLGEGEFAYGMAKDYDYTMVNGKYSMDRSLIPGGYVDVTAYTLTYDGARIPSHWTRMVSDTEKPVLAQLFSSRLPNEYQGPPTPTMLEKGDQLQQTQHETFLQIIYGKKNIDYFDDFVANWKANGGEQMTREVNQWYQSIHGTSK</sequence>
<dbReference type="InterPro" id="IPR006059">
    <property type="entry name" value="SBP"/>
</dbReference>
<keyword evidence="4" id="KW-0564">Palmitate</keyword>
<evidence type="ECO:0000313" key="6">
    <source>
        <dbReference type="EMBL" id="MUG46705.1"/>
    </source>
</evidence>
<evidence type="ECO:0000256" key="5">
    <source>
        <dbReference type="ARBA" id="ARBA00023288"/>
    </source>
</evidence>
<evidence type="ECO:0000313" key="7">
    <source>
        <dbReference type="Proteomes" id="UP000447876"/>
    </source>
</evidence>
<reference evidence="6 7" key="1">
    <citation type="submission" date="2019-11" db="EMBL/GenBank/DDBJ databases">
        <title>Draft genome sequences of five Paenibacillus species of dairy origin.</title>
        <authorList>
            <person name="Olajide A.M."/>
            <person name="Chen S."/>
            <person name="Lapointe G."/>
        </authorList>
    </citation>
    <scope>NUCLEOTIDE SEQUENCE [LARGE SCALE GENOMIC DNA]</scope>
    <source>
        <strain evidence="6 7">12CR55</strain>
    </source>
</reference>
<dbReference type="PANTHER" id="PTHR43649:SF33">
    <property type="entry name" value="POLYGALACTURONAN_RHAMNOGALACTURONAN-BINDING PROTEIN YTCQ"/>
    <property type="match status" value="1"/>
</dbReference>
<protein>
    <submittedName>
        <fullName evidence="6">Extracellular solute-binding protein</fullName>
    </submittedName>
</protein>